<dbReference type="GO" id="GO:0030313">
    <property type="term" value="C:cell envelope"/>
    <property type="evidence" value="ECO:0007669"/>
    <property type="project" value="UniProtKB-SubCell"/>
</dbReference>
<evidence type="ECO:0000256" key="3">
    <source>
        <dbReference type="ARBA" id="ARBA00022729"/>
    </source>
</evidence>
<feature type="domain" description="Periplasmic binding protein" evidence="4">
    <location>
        <begin position="28"/>
        <end position="288"/>
    </location>
</feature>
<comment type="subcellular location">
    <subcellularLocation>
        <location evidence="1">Cell envelope</location>
    </subcellularLocation>
</comment>
<accession>A0A158L4C3</accession>
<dbReference type="GO" id="GO:0030246">
    <property type="term" value="F:carbohydrate binding"/>
    <property type="evidence" value="ECO:0007669"/>
    <property type="project" value="UniProtKB-ARBA"/>
</dbReference>
<evidence type="ECO:0000256" key="2">
    <source>
        <dbReference type="ARBA" id="ARBA00007639"/>
    </source>
</evidence>
<dbReference type="AlphaFoldDB" id="A0A158L4C3"/>
<evidence type="ECO:0000313" key="6">
    <source>
        <dbReference type="Proteomes" id="UP000054770"/>
    </source>
</evidence>
<proteinExistence type="inferred from homology"/>
<evidence type="ECO:0000313" key="5">
    <source>
        <dbReference type="EMBL" id="SAL87521.1"/>
    </source>
</evidence>
<dbReference type="PANTHER" id="PTHR46847:SF1">
    <property type="entry name" value="D-ALLOSE-BINDING PERIPLASMIC PROTEIN-RELATED"/>
    <property type="match status" value="1"/>
</dbReference>
<dbReference type="Pfam" id="PF13407">
    <property type="entry name" value="Peripla_BP_4"/>
    <property type="match status" value="1"/>
</dbReference>
<dbReference type="InterPro" id="IPR028082">
    <property type="entry name" value="Peripla_BP_I"/>
</dbReference>
<keyword evidence="6" id="KW-1185">Reference proteome</keyword>
<reference evidence="5" key="1">
    <citation type="submission" date="2016-01" db="EMBL/GenBank/DDBJ databases">
        <authorList>
            <person name="Peeters C."/>
        </authorList>
    </citation>
    <scope>NUCLEOTIDE SEQUENCE [LARGE SCALE GENOMIC DNA]</scope>
    <source>
        <strain evidence="5">LMG 22940</strain>
    </source>
</reference>
<protein>
    <submittedName>
        <fullName evidence="5">Periplasmic binding protein/LacI transcriptional regulator</fullName>
    </submittedName>
</protein>
<dbReference type="EMBL" id="FCON02000298">
    <property type="protein sequence ID" value="SAL87521.1"/>
    <property type="molecule type" value="Genomic_DNA"/>
</dbReference>
<dbReference type="Proteomes" id="UP000054770">
    <property type="component" value="Unassembled WGS sequence"/>
</dbReference>
<sequence>MLAASAIALMGLGRAPTASALADRKFDIALVMKSLDDPFVKAMAEGAKNYQRHYASQLDLTMNGTATETDTAGQIHLVEDLITARVNAIVIAPTDSKALVPVAAKAIAAGIIVIAIDNPLDDAAEDAANVSVPFVGPDSRRGARLVGQYLAQRLKPRDEVAIIEGVAADRNAQERTAGFREAMEAAGARIVAVQTGDWSIDSGKALASTILAVHPGIRGLLCGNDNLAIGAAGAVRAMVGSGRVYVTGYNNIDAIRPMLADGRILATVEQFAGKQAVFGIDVALKALIEGRKQQDLSPYIETPVQLVTKETGRTLQMGADRASGTLRLAMDRANAAVQS</sequence>
<name>A0A158L4C3_9BURK</name>
<comment type="caution">
    <text evidence="5">The sequence shown here is derived from an EMBL/GenBank/DDBJ whole genome shotgun (WGS) entry which is preliminary data.</text>
</comment>
<dbReference type="PANTHER" id="PTHR46847">
    <property type="entry name" value="D-ALLOSE-BINDING PERIPLASMIC PROTEIN-RELATED"/>
    <property type="match status" value="1"/>
</dbReference>
<comment type="similarity">
    <text evidence="2">Belongs to the bacterial solute-binding protein 2 family.</text>
</comment>
<dbReference type="Gene3D" id="3.40.50.2300">
    <property type="match status" value="2"/>
</dbReference>
<evidence type="ECO:0000259" key="4">
    <source>
        <dbReference type="Pfam" id="PF13407"/>
    </source>
</evidence>
<evidence type="ECO:0000256" key="1">
    <source>
        <dbReference type="ARBA" id="ARBA00004196"/>
    </source>
</evidence>
<dbReference type="SUPFAM" id="SSF53822">
    <property type="entry name" value="Periplasmic binding protein-like I"/>
    <property type="match status" value="1"/>
</dbReference>
<gene>
    <name evidence="5" type="ORF">AWB68_08435</name>
</gene>
<keyword evidence="3" id="KW-0732">Signal</keyword>
<organism evidence="5 6">
    <name type="scientific">Caballeronia choica</name>
    <dbReference type="NCBI Taxonomy" id="326476"/>
    <lineage>
        <taxon>Bacteria</taxon>
        <taxon>Pseudomonadati</taxon>
        <taxon>Pseudomonadota</taxon>
        <taxon>Betaproteobacteria</taxon>
        <taxon>Burkholderiales</taxon>
        <taxon>Burkholderiaceae</taxon>
        <taxon>Caballeronia</taxon>
    </lineage>
</organism>
<dbReference type="InterPro" id="IPR025997">
    <property type="entry name" value="SBP_2_dom"/>
</dbReference>